<protein>
    <submittedName>
        <fullName evidence="3">Uncharacterized protein</fullName>
    </submittedName>
</protein>
<dbReference type="Proteomes" id="UP000001819">
    <property type="component" value="Chromosome 2"/>
</dbReference>
<evidence type="ECO:0000313" key="2">
    <source>
        <dbReference type="Proteomes" id="UP000001819"/>
    </source>
</evidence>
<sequence>MNTNNIRTQKPIDGAKFLEMLSTISLEEVLIFEFRRSTTDKWEVMVVCPNPLKKMYLCNVCNVVQYGDKNLFSHLCGKKHNLLLTNIKQLQIRNRFSTQEKSSSPNSLNAASVIANNTGSGKGYSAANKNLPTRNPGTPTTISQKMATATVKPQSFPKKASSSARTCSQQPGPNEELIKIPSNGSKNDANARSIPCENEDRTDSSKEIKSKTSLIINDNQKNKKDSGTVVDTLKKVTTANSPATSLNSTIFCDGLKHKNKVENSALKSVSKSIFEELPHFQGSAEVEPCPKTTRMVQNMVVSQNNQDTQNIVKNPLSTKISCVPLAKLLGSAESNERSKGNSDVIIIDEKERNQSNKRENSNNNIRQVQNTNPFFSNIERMGNKNILDKTDEIIPVIGVASRVNESKTSSGSSIFTFESKKNPNKIVGLVGVEYVIKVVRNINDKNPRYQCSFCDITSDEAAMHTHLLGYNHRLKYFEKHFPTAMRQYRQYMSEVTESDVCKVMIPILDKLAMAVEKHYGRESAYLCYDNFYKKNRSAVVAKVYNRRHFSEKTGPTFTHIVDSKDVEKLLENTRIKSNQPVNDGSSIVNLCESQNINISQAVSYTTNTYFSYPKLAEAPFTETVDDETHKRLVENFLRDTRKSSVSSKPPFRNLKRARSRSRSSERWKNLPSPELKKQYNTERRSLSLSPLRDGDIWQAYRHMVDQKVRELNVSFEVYKSDPEQHPLYQVEWQTFWKRRKDELIMAGINHRSYNFQNEWIIFFNARLEELYNHDLENIKLKCRDRLCLPLTNDKLMNKNYHVRTPEKININMEPMGTPKSSLGNDVHDDTTNIIHVLRLLTALEEFLGSLGPFITEMLTKALQAQKVDPDNIHNLLLTSENCAILETTKEKFTGILISKIYDPAKERAIKKAINDTEALLKNVEKSISTINSNSKGNSAHQITEKMDNQMGNKDLFNVQTPIDKRELAAKLASSLISQGKTSINRDELQKILHVYSLIEKKKRLEEFENLETGQMNNTAEPFQPDNLSYSSSHDTVLTQRSIRNFNTMNDWNSMNTGQSSFASAAHMNNKNSNPPNTNNTFSFRHGFGLDGYQNSQFDSAAVTRNQSNTMQNSMNCSSFFPSDLNQRNNR</sequence>
<reference evidence="2" key="1">
    <citation type="submission" date="2024-06" db="UniProtKB">
        <authorList>
            <consortium name="RefSeq"/>
        </authorList>
    </citation>
    <scope>NUCLEOTIDE SEQUENCE [LARGE SCALE GENOMIC DNA]</scope>
    <source>
        <strain evidence="2">MV2-25</strain>
    </source>
</reference>
<feature type="compositionally biased region" description="Basic and acidic residues" evidence="1">
    <location>
        <begin position="662"/>
        <end position="681"/>
    </location>
</feature>
<feature type="region of interest" description="Disordered" evidence="1">
    <location>
        <begin position="119"/>
        <end position="225"/>
    </location>
</feature>
<gene>
    <name evidence="3" type="primary">LOC117183270</name>
</gene>
<dbReference type="KEGG" id="dpo:117183270"/>
<feature type="compositionally biased region" description="Basic and acidic residues" evidence="1">
    <location>
        <begin position="347"/>
        <end position="360"/>
    </location>
</feature>
<reference evidence="3" key="2">
    <citation type="submission" date="2025-08" db="UniProtKB">
        <authorList>
            <consortium name="RefSeq"/>
        </authorList>
    </citation>
    <scope>IDENTIFICATION</scope>
    <source>
        <strain evidence="3">MV-25-SWS-2005</strain>
        <tissue evidence="3">Whole body</tissue>
    </source>
</reference>
<evidence type="ECO:0000313" key="3">
    <source>
        <dbReference type="RefSeq" id="XP_033232495.1"/>
    </source>
</evidence>
<feature type="compositionally biased region" description="Basic and acidic residues" evidence="1">
    <location>
        <begin position="198"/>
        <end position="210"/>
    </location>
</feature>
<feature type="compositionally biased region" description="Polar residues" evidence="1">
    <location>
        <begin position="160"/>
        <end position="172"/>
    </location>
</feature>
<evidence type="ECO:0000256" key="1">
    <source>
        <dbReference type="SAM" id="MobiDB-lite"/>
    </source>
</evidence>
<dbReference type="InParanoid" id="A0A6I8VN49"/>
<feature type="compositionally biased region" description="Polar residues" evidence="1">
    <location>
        <begin position="127"/>
        <end position="153"/>
    </location>
</feature>
<name>A0A6I8VN49_DROPS</name>
<keyword evidence="2" id="KW-1185">Reference proteome</keyword>
<dbReference type="AlphaFoldDB" id="A0A6I8VN49"/>
<feature type="region of interest" description="Disordered" evidence="1">
    <location>
        <begin position="641"/>
        <end position="681"/>
    </location>
</feature>
<accession>A0A6I8VN49</accession>
<organism evidence="2 3">
    <name type="scientific">Drosophila pseudoobscura pseudoobscura</name>
    <name type="common">Fruit fly</name>
    <dbReference type="NCBI Taxonomy" id="46245"/>
    <lineage>
        <taxon>Eukaryota</taxon>
        <taxon>Metazoa</taxon>
        <taxon>Ecdysozoa</taxon>
        <taxon>Arthropoda</taxon>
        <taxon>Hexapoda</taxon>
        <taxon>Insecta</taxon>
        <taxon>Pterygota</taxon>
        <taxon>Neoptera</taxon>
        <taxon>Endopterygota</taxon>
        <taxon>Diptera</taxon>
        <taxon>Brachycera</taxon>
        <taxon>Muscomorpha</taxon>
        <taxon>Ephydroidea</taxon>
        <taxon>Drosophilidae</taxon>
        <taxon>Drosophila</taxon>
        <taxon>Sophophora</taxon>
    </lineage>
</organism>
<dbReference type="RefSeq" id="XP_033232495.1">
    <property type="nucleotide sequence ID" value="XM_033376604.1"/>
</dbReference>
<proteinExistence type="predicted"/>
<dbReference type="FunCoup" id="A0A6I8VN49">
    <property type="interactions" value="33"/>
</dbReference>
<feature type="region of interest" description="Disordered" evidence="1">
    <location>
        <begin position="332"/>
        <end position="367"/>
    </location>
</feature>